<feature type="non-terminal residue" evidence="1">
    <location>
        <position position="1"/>
    </location>
</feature>
<evidence type="ECO:0000313" key="1">
    <source>
        <dbReference type="EMBL" id="KAH8369539.1"/>
    </source>
</evidence>
<dbReference type="PANTHER" id="PTHR20898:SF1">
    <property type="entry name" value="MD-2-RELATED LIPID-RECOGNITION DOMAIN-CONTAINING PROTEIN"/>
    <property type="match status" value="1"/>
</dbReference>
<dbReference type="InterPro" id="IPR010512">
    <property type="entry name" value="DUF1091"/>
</dbReference>
<dbReference type="PANTHER" id="PTHR20898">
    <property type="entry name" value="DAEDALUS ON 3-RELATED-RELATED"/>
    <property type="match status" value="1"/>
</dbReference>
<evidence type="ECO:0000313" key="2">
    <source>
        <dbReference type="Proteomes" id="UP001200034"/>
    </source>
</evidence>
<dbReference type="AlphaFoldDB" id="A0AAD4JZ61"/>
<organism evidence="1 2">
    <name type="scientific">Drosophila rubida</name>
    <dbReference type="NCBI Taxonomy" id="30044"/>
    <lineage>
        <taxon>Eukaryota</taxon>
        <taxon>Metazoa</taxon>
        <taxon>Ecdysozoa</taxon>
        <taxon>Arthropoda</taxon>
        <taxon>Hexapoda</taxon>
        <taxon>Insecta</taxon>
        <taxon>Pterygota</taxon>
        <taxon>Neoptera</taxon>
        <taxon>Endopterygota</taxon>
        <taxon>Diptera</taxon>
        <taxon>Brachycera</taxon>
        <taxon>Muscomorpha</taxon>
        <taxon>Ephydroidea</taxon>
        <taxon>Drosophilidae</taxon>
        <taxon>Drosophila</taxon>
    </lineage>
</organism>
<keyword evidence="2" id="KW-1185">Reference proteome</keyword>
<dbReference type="EMBL" id="JAJJHW010002585">
    <property type="protein sequence ID" value="KAH8369539.1"/>
    <property type="molecule type" value="Genomic_DNA"/>
</dbReference>
<name>A0AAD4JZ61_9MUSC</name>
<dbReference type="Pfam" id="PF06477">
    <property type="entry name" value="DUF1091"/>
    <property type="match status" value="1"/>
</dbReference>
<proteinExistence type="predicted"/>
<comment type="caution">
    <text evidence="1">The sequence shown here is derived from an EMBL/GenBank/DDBJ whole genome shotgun (WGS) entry which is preliminary data.</text>
</comment>
<dbReference type="Proteomes" id="UP001200034">
    <property type="component" value="Unassembled WGS sequence"/>
</dbReference>
<gene>
    <name evidence="1" type="ORF">KR093_000069</name>
</gene>
<sequence length="165" mass="19090">ASTYASVWQVVQRGKLQLTLESLETSADRVQFVEYFEHVPGTANLLRFKVIKTATTFNVGIYLRALKSHSYIYRLDKLDGCHFVNTPIANQVFRKFYRNLVVNNSFFHCPIRTGTYYLRNLLTASLMPSFHPAGHFQLTVNVSSPFSSASYIMRMVWTYRISFLK</sequence>
<accession>A0AAD4JZ61</accession>
<reference evidence="1" key="1">
    <citation type="journal article" date="2021" name="Mol. Ecol. Resour.">
        <title>Phylogenomic analyses of the genus Drosophila reveals genomic signals of climate adaptation.</title>
        <authorList>
            <person name="Li F."/>
            <person name="Rane R.V."/>
            <person name="Luria V."/>
            <person name="Xiong Z."/>
            <person name="Chen J."/>
            <person name="Li Z."/>
            <person name="Catullo R.A."/>
            <person name="Griffin P.C."/>
            <person name="Schiffer M."/>
            <person name="Pearce S."/>
            <person name="Lee S.F."/>
            <person name="McElroy K."/>
            <person name="Stocker A."/>
            <person name="Shirriffs J."/>
            <person name="Cockerell F."/>
            <person name="Coppin C."/>
            <person name="Sgro C.M."/>
            <person name="Karger A."/>
            <person name="Cain J.W."/>
            <person name="Weber J.A."/>
            <person name="Santpere G."/>
            <person name="Kirschner M.W."/>
            <person name="Hoffmann A.A."/>
            <person name="Oakeshott J.G."/>
            <person name="Zhang G."/>
        </authorList>
    </citation>
    <scope>NUCLEOTIDE SEQUENCE</scope>
    <source>
        <strain evidence="1">BGI-SZ-2011g</strain>
    </source>
</reference>
<protein>
    <submittedName>
        <fullName evidence="1">Uncharacterized protein</fullName>
    </submittedName>
</protein>